<dbReference type="EMBL" id="BA000026">
    <property type="protein sequence ID" value="BAC44279.1"/>
    <property type="molecule type" value="Genomic_DNA"/>
</dbReference>
<dbReference type="InParanoid" id="Q8EVS0"/>
<dbReference type="HOGENOM" id="CLU_949361_0_0_14"/>
<evidence type="ECO:0000313" key="4">
    <source>
        <dbReference type="Proteomes" id="UP000002522"/>
    </source>
</evidence>
<feature type="transmembrane region" description="Helical" evidence="2">
    <location>
        <begin position="109"/>
        <end position="133"/>
    </location>
</feature>
<dbReference type="AlphaFoldDB" id="Q8EVS0"/>
<accession>Q8EVS0</accession>
<dbReference type="STRING" id="272633.gene:10731606"/>
<evidence type="ECO:0000313" key="3">
    <source>
        <dbReference type="EMBL" id="BAC44279.1"/>
    </source>
</evidence>
<protein>
    <submittedName>
        <fullName evidence="3">Uncharacterized protein</fullName>
    </submittedName>
</protein>
<evidence type="ECO:0000256" key="2">
    <source>
        <dbReference type="SAM" id="Phobius"/>
    </source>
</evidence>
<reference evidence="3 4" key="1">
    <citation type="journal article" date="2002" name="Nucleic Acids Res.">
        <title>The complete genomic sequence of Mycoplasma penetrans, an intracellular bacterial pathogen in humans.</title>
        <authorList>
            <person name="Sasaki Y."/>
            <person name="Ishikawa J."/>
            <person name="Yamashita A."/>
            <person name="Oshima K."/>
            <person name="Kenri T."/>
            <person name="Furuya K."/>
            <person name="Yoshino C."/>
            <person name="Horino A."/>
            <person name="Shiba T."/>
            <person name="Sasaki T."/>
            <person name="Hattori M."/>
        </authorList>
    </citation>
    <scope>NUCLEOTIDE SEQUENCE [LARGE SCALE GENOMIC DNA]</scope>
    <source>
        <strain evidence="3 4">HF-2</strain>
    </source>
</reference>
<keyword evidence="4" id="KW-1185">Reference proteome</keyword>
<proteinExistence type="predicted"/>
<feature type="region of interest" description="Disordered" evidence="1">
    <location>
        <begin position="220"/>
        <end position="279"/>
    </location>
</feature>
<organism evidence="3 4">
    <name type="scientific">Malacoplasma penetrans (strain HF-2)</name>
    <name type="common">Mycoplasma penetrans</name>
    <dbReference type="NCBI Taxonomy" id="272633"/>
    <lineage>
        <taxon>Bacteria</taxon>
        <taxon>Bacillati</taxon>
        <taxon>Mycoplasmatota</taxon>
        <taxon>Mycoplasmoidales</taxon>
        <taxon>Mycoplasmoidaceae</taxon>
        <taxon>Malacoplasma</taxon>
    </lineage>
</organism>
<gene>
    <name evidence="3" type="ordered locus">MYPE4890</name>
</gene>
<keyword evidence="2" id="KW-0472">Membrane</keyword>
<name>Q8EVS0_MALP2</name>
<keyword evidence="2" id="KW-1133">Transmembrane helix</keyword>
<sequence>MNRHKILKTMYKLSKKAWRFWIAGIFLIIIGIITFFATPFVVNSVFNISSTTDFSSTALQTKQTIAAIMTYCSYGLWVIGGILSFVVGEIFAGYAIYESVKLKNYDKENLYYDYSLLAVASAFLLPFIFLNYLSLQVSKEIKYFERSNPNEFMVDLISEEEFNSYDPTAKLQYFTYLLENNVIDEDEFVYLKERENLKDIEDKHKDFRNSDDQVLANVFEGENEEEVPQAKDKKSKKKPKPIYYELEKELPPINHNKMSSPMDQLAYSDELNKPTNFAEDDQEYIKKLKEETN</sequence>
<feature type="transmembrane region" description="Helical" evidence="2">
    <location>
        <begin position="74"/>
        <end position="97"/>
    </location>
</feature>
<dbReference type="KEGG" id="mpe:MYPE4890"/>
<keyword evidence="2" id="KW-0812">Transmembrane</keyword>
<dbReference type="Proteomes" id="UP000002522">
    <property type="component" value="Chromosome"/>
</dbReference>
<feature type="transmembrane region" description="Helical" evidence="2">
    <location>
        <begin position="20"/>
        <end position="42"/>
    </location>
</feature>
<evidence type="ECO:0000256" key="1">
    <source>
        <dbReference type="SAM" id="MobiDB-lite"/>
    </source>
</evidence>